<dbReference type="GO" id="GO:0022857">
    <property type="term" value="F:transmembrane transporter activity"/>
    <property type="evidence" value="ECO:0007669"/>
    <property type="project" value="InterPro"/>
</dbReference>
<comment type="similarity">
    <text evidence="3">Belongs to the major facilitator superfamily. TCR/Tet family.</text>
</comment>
<dbReference type="InterPro" id="IPR011701">
    <property type="entry name" value="MFS"/>
</dbReference>
<dbReference type="GO" id="GO:0016020">
    <property type="term" value="C:membrane"/>
    <property type="evidence" value="ECO:0007669"/>
    <property type="project" value="UniProtKB-SubCell"/>
</dbReference>
<evidence type="ECO:0000256" key="8">
    <source>
        <dbReference type="SAM" id="MobiDB-lite"/>
    </source>
</evidence>
<feature type="transmembrane region" description="Helical" evidence="9">
    <location>
        <begin position="385"/>
        <end position="408"/>
    </location>
</feature>
<reference evidence="11 12" key="1">
    <citation type="submission" date="2019-02" db="EMBL/GenBank/DDBJ databases">
        <title>Deep-cultivation of Planctomycetes and their phenomic and genomic characterization uncovers novel biology.</title>
        <authorList>
            <person name="Wiegand S."/>
            <person name="Jogler M."/>
            <person name="Boedeker C."/>
            <person name="Pinto D."/>
            <person name="Vollmers J."/>
            <person name="Rivas-Marin E."/>
            <person name="Kohn T."/>
            <person name="Peeters S.H."/>
            <person name="Heuer A."/>
            <person name="Rast P."/>
            <person name="Oberbeckmann S."/>
            <person name="Bunk B."/>
            <person name="Jeske O."/>
            <person name="Meyerdierks A."/>
            <person name="Storesund J.E."/>
            <person name="Kallscheuer N."/>
            <person name="Luecker S."/>
            <person name="Lage O.M."/>
            <person name="Pohl T."/>
            <person name="Merkel B.J."/>
            <person name="Hornburger P."/>
            <person name="Mueller R.-W."/>
            <person name="Bruemmer F."/>
            <person name="Labrenz M."/>
            <person name="Spormann A.M."/>
            <person name="Op den Camp H."/>
            <person name="Overmann J."/>
            <person name="Amann R."/>
            <person name="Jetten M.S.M."/>
            <person name="Mascher T."/>
            <person name="Medema M.H."/>
            <person name="Devos D.P."/>
            <person name="Kaster A.-K."/>
            <person name="Ovreas L."/>
            <person name="Rohde M."/>
            <person name="Galperin M.Y."/>
            <person name="Jogler C."/>
        </authorList>
    </citation>
    <scope>NUCLEOTIDE SEQUENCE [LARGE SCALE GENOMIC DNA]</scope>
    <source>
        <strain evidence="11 12">FF011L</strain>
    </source>
</reference>
<evidence type="ECO:0000313" key="12">
    <source>
        <dbReference type="Proteomes" id="UP000320672"/>
    </source>
</evidence>
<proteinExistence type="inferred from homology"/>
<dbReference type="Proteomes" id="UP000320672">
    <property type="component" value="Chromosome"/>
</dbReference>
<accession>A0A517MH63</accession>
<dbReference type="PROSITE" id="PS50850">
    <property type="entry name" value="MFS"/>
    <property type="match status" value="1"/>
</dbReference>
<keyword evidence="6 9" id="KW-1133">Transmembrane helix</keyword>
<evidence type="ECO:0000313" key="11">
    <source>
        <dbReference type="EMBL" id="QDS94117.1"/>
    </source>
</evidence>
<feature type="transmembrane region" description="Helical" evidence="9">
    <location>
        <begin position="348"/>
        <end position="373"/>
    </location>
</feature>
<feature type="transmembrane region" description="Helical" evidence="9">
    <location>
        <begin position="420"/>
        <end position="440"/>
    </location>
</feature>
<evidence type="ECO:0000256" key="6">
    <source>
        <dbReference type="ARBA" id="ARBA00022989"/>
    </source>
</evidence>
<dbReference type="InterPro" id="IPR005829">
    <property type="entry name" value="Sugar_transporter_CS"/>
</dbReference>
<feature type="compositionally biased region" description="Basic and acidic residues" evidence="8">
    <location>
        <begin position="1"/>
        <end position="13"/>
    </location>
</feature>
<feature type="domain" description="Major facilitator superfamily (MFS) profile" evidence="10">
    <location>
        <begin position="48"/>
        <end position="437"/>
    </location>
</feature>
<dbReference type="Gene3D" id="1.20.1250.20">
    <property type="entry name" value="MFS general substrate transporter like domains"/>
    <property type="match status" value="1"/>
</dbReference>
<evidence type="ECO:0000256" key="9">
    <source>
        <dbReference type="SAM" id="Phobius"/>
    </source>
</evidence>
<gene>
    <name evidence="11" type="primary">tetA</name>
    <name evidence="11" type="ORF">FF011L_28950</name>
</gene>
<dbReference type="InterPro" id="IPR001958">
    <property type="entry name" value="Tet-R_TetA/multi-R_MdtG-like"/>
</dbReference>
<dbReference type="PROSITE" id="PS00216">
    <property type="entry name" value="SUGAR_TRANSPORT_1"/>
    <property type="match status" value="1"/>
</dbReference>
<evidence type="ECO:0000256" key="3">
    <source>
        <dbReference type="ARBA" id="ARBA00007520"/>
    </source>
</evidence>
<dbReference type="InterPro" id="IPR020846">
    <property type="entry name" value="MFS_dom"/>
</dbReference>
<dbReference type="InterPro" id="IPR036259">
    <property type="entry name" value="MFS_trans_sf"/>
</dbReference>
<feature type="region of interest" description="Disordered" evidence="8">
    <location>
        <begin position="1"/>
        <end position="28"/>
    </location>
</feature>
<dbReference type="SUPFAM" id="SSF103473">
    <property type="entry name" value="MFS general substrate transporter"/>
    <property type="match status" value="1"/>
</dbReference>
<dbReference type="CDD" id="cd17388">
    <property type="entry name" value="MFS_TetA"/>
    <property type="match status" value="1"/>
</dbReference>
<keyword evidence="12" id="KW-1185">Reference proteome</keyword>
<dbReference type="AlphaFoldDB" id="A0A517MH63"/>
<name>A0A517MH63_9BACT</name>
<evidence type="ECO:0000259" key="10">
    <source>
        <dbReference type="PROSITE" id="PS50850"/>
    </source>
</evidence>
<feature type="transmembrane region" description="Helical" evidence="9">
    <location>
        <begin position="119"/>
        <end position="137"/>
    </location>
</feature>
<dbReference type="PANTHER" id="PTHR23504:SF15">
    <property type="entry name" value="MAJOR FACILITATOR SUPERFAMILY (MFS) PROFILE DOMAIN-CONTAINING PROTEIN"/>
    <property type="match status" value="1"/>
</dbReference>
<dbReference type="Pfam" id="PF07690">
    <property type="entry name" value="MFS_1"/>
    <property type="match status" value="1"/>
</dbReference>
<keyword evidence="5 9" id="KW-0812">Transmembrane</keyword>
<dbReference type="OrthoDB" id="9793283at2"/>
<feature type="transmembrane region" description="Helical" evidence="9">
    <location>
        <begin position="207"/>
        <end position="225"/>
    </location>
</feature>
<evidence type="ECO:0000256" key="4">
    <source>
        <dbReference type="ARBA" id="ARBA00022448"/>
    </source>
</evidence>
<feature type="transmembrane region" description="Helical" evidence="9">
    <location>
        <begin position="87"/>
        <end position="107"/>
    </location>
</feature>
<sequence>MKNRGDDSERNWDDAESDSGVVDGDSDFANGLGSNAKRSDGSPPRKAAIAFILFTLFIDVLGIGIVIPVLPELVKELIGGEISEAGVYFSVIMASYALMQFFFAPLIGACSDRFGRRPVLLASMFGFSVNFLIQALAPTVWWLLLGRVVAGISGASFTTANAYIADISTSETRARNFGFAGMMFGLGFIIGPALGGLLGGISIRLPFYVSAGLAIINWLYGYFVLPESLPPEDRSDLQLSKANPLGTMVHLRNFPLVAALVAPFVLISLGQRGLENVWVLNTGYRYGWDEVTNGLTLGLVGLTAAIVQGGMVRPIIARYGERRTAVFATLVSGTAFMGYAFATQGWMVWPIIIFGSLGGLGGPAIQSLVAGAVPSHEQGKVQGALTSLVSLTNVVAPLIFTGGLFSYFTSSAAPFEFAGAPFVLGSVLVFIASIVLSKVFKRFPAEHSEHMVPTATSDRSAGNDTSPKD</sequence>
<organism evidence="11 12">
    <name type="scientific">Roseimaritima multifibrata</name>
    <dbReference type="NCBI Taxonomy" id="1930274"/>
    <lineage>
        <taxon>Bacteria</taxon>
        <taxon>Pseudomonadati</taxon>
        <taxon>Planctomycetota</taxon>
        <taxon>Planctomycetia</taxon>
        <taxon>Pirellulales</taxon>
        <taxon>Pirellulaceae</taxon>
        <taxon>Roseimaritima</taxon>
    </lineage>
</organism>
<evidence type="ECO:0000256" key="7">
    <source>
        <dbReference type="ARBA" id="ARBA00023136"/>
    </source>
</evidence>
<feature type="transmembrane region" description="Helical" evidence="9">
    <location>
        <begin position="143"/>
        <end position="165"/>
    </location>
</feature>
<feature type="transmembrane region" description="Helical" evidence="9">
    <location>
        <begin position="47"/>
        <end position="67"/>
    </location>
</feature>
<comment type="function">
    <text evidence="1">Resistance to tetracycline by an active tetracycline efflux. This is an energy-dependent process that decreases the accumulation of the antibiotic in whole cells. This protein functions as a metal-tetracycline/H(+) antiporter.</text>
</comment>
<keyword evidence="7 9" id="KW-0472">Membrane</keyword>
<feature type="transmembrane region" description="Helical" evidence="9">
    <location>
        <begin position="254"/>
        <end position="274"/>
    </location>
</feature>
<evidence type="ECO:0000256" key="1">
    <source>
        <dbReference type="ARBA" id="ARBA00003279"/>
    </source>
</evidence>
<feature type="transmembrane region" description="Helical" evidence="9">
    <location>
        <begin position="324"/>
        <end position="342"/>
    </location>
</feature>
<keyword evidence="4" id="KW-0813">Transport</keyword>
<feature type="transmembrane region" description="Helical" evidence="9">
    <location>
        <begin position="177"/>
        <end position="201"/>
    </location>
</feature>
<dbReference type="RefSeq" id="WP_145352151.1">
    <property type="nucleotide sequence ID" value="NZ_CP036262.1"/>
</dbReference>
<protein>
    <submittedName>
        <fullName evidence="11">Tetracycline resistance protein, class C</fullName>
    </submittedName>
</protein>
<evidence type="ECO:0000256" key="5">
    <source>
        <dbReference type="ARBA" id="ARBA00022692"/>
    </source>
</evidence>
<dbReference type="KEGG" id="rml:FF011L_28950"/>
<dbReference type="PANTHER" id="PTHR23504">
    <property type="entry name" value="MAJOR FACILITATOR SUPERFAMILY DOMAIN-CONTAINING PROTEIN 10"/>
    <property type="match status" value="1"/>
</dbReference>
<evidence type="ECO:0000256" key="2">
    <source>
        <dbReference type="ARBA" id="ARBA00004141"/>
    </source>
</evidence>
<comment type="subcellular location">
    <subcellularLocation>
        <location evidence="2">Membrane</location>
        <topology evidence="2">Multi-pass membrane protein</topology>
    </subcellularLocation>
</comment>
<dbReference type="EMBL" id="CP036262">
    <property type="protein sequence ID" value="QDS94117.1"/>
    <property type="molecule type" value="Genomic_DNA"/>
</dbReference>
<feature type="transmembrane region" description="Helical" evidence="9">
    <location>
        <begin position="294"/>
        <end position="312"/>
    </location>
</feature>
<dbReference type="PRINTS" id="PR01035">
    <property type="entry name" value="TCRTETA"/>
</dbReference>